<dbReference type="GeneID" id="102346540"/>
<dbReference type="EMBL" id="AFYH01073503">
    <property type="status" value="NOT_ANNOTATED_CDS"/>
    <property type="molecule type" value="Genomic_DNA"/>
</dbReference>
<evidence type="ECO:0000256" key="1">
    <source>
        <dbReference type="ARBA" id="ARBA00023054"/>
    </source>
</evidence>
<dbReference type="STRING" id="7897.ENSLACP00000017468"/>
<feature type="coiled-coil region" evidence="2">
    <location>
        <begin position="16"/>
        <end position="68"/>
    </location>
</feature>
<dbReference type="GO" id="GO:0005930">
    <property type="term" value="C:axoneme"/>
    <property type="evidence" value="ECO:0007669"/>
    <property type="project" value="TreeGrafter"/>
</dbReference>
<evidence type="ECO:0000259" key="3">
    <source>
        <dbReference type="Pfam" id="PF21773"/>
    </source>
</evidence>
<dbReference type="Proteomes" id="UP000008672">
    <property type="component" value="Unassembled WGS sequence"/>
</dbReference>
<dbReference type="eggNOG" id="ENOG502QSIU">
    <property type="taxonomic scope" value="Eukaryota"/>
</dbReference>
<dbReference type="EMBL" id="AFYH01073502">
    <property type="status" value="NOT_ANNOTATED_CDS"/>
    <property type="molecule type" value="Genomic_DNA"/>
</dbReference>
<dbReference type="GeneTree" id="ENSGT00950000183252"/>
<name>H3B6E7_LATCH</name>
<gene>
    <name evidence="4" type="primary">LOC102346540</name>
</gene>
<reference evidence="4" key="3">
    <citation type="submission" date="2025-09" db="UniProtKB">
        <authorList>
            <consortium name="Ensembl"/>
        </authorList>
    </citation>
    <scope>IDENTIFICATION</scope>
</reference>
<feature type="coiled-coil region" evidence="2">
    <location>
        <begin position="102"/>
        <end position="129"/>
    </location>
</feature>
<organism evidence="4 5">
    <name type="scientific">Latimeria chalumnae</name>
    <name type="common">Coelacanth</name>
    <dbReference type="NCBI Taxonomy" id="7897"/>
    <lineage>
        <taxon>Eukaryota</taxon>
        <taxon>Metazoa</taxon>
        <taxon>Chordata</taxon>
        <taxon>Craniata</taxon>
        <taxon>Vertebrata</taxon>
        <taxon>Euteleostomi</taxon>
        <taxon>Coelacanthiformes</taxon>
        <taxon>Coelacanthidae</taxon>
        <taxon>Latimeria</taxon>
    </lineage>
</organism>
<dbReference type="KEGG" id="lcm:102346540"/>
<dbReference type="PANTHER" id="PTHR21694">
    <property type="entry name" value="COILED-COIL DOMAIN-CONTAINING PROTEIN 63"/>
    <property type="match status" value="1"/>
</dbReference>
<sequence length="561" mass="65776">MPRINKNIDNSDLETEGAAEVELSRLQQQYSNLEGDRRAYFKKSQFLIKRQQEEIQFLQQKYEEIITNIGLATSNKNIRMDKSNSLELKHKLQNKDEYDLLIEKERAIITKLDAEIKEMEDKINNQRKANGGLQDFLQHQRLLQKHVLVFENRLHQATVHFNTILAKNAELRRELEHLRIQKAVYDHFYYELSRELHLQKKTISSIIEQATLAYEQRFESQARMAAVRERSFKDLMQYNLELKELIRIIDHETKLKAFMQIKCLDRTDFIEEEKKKMKKGVPTEEKIAERTGEEIFQNYQDAYDDLVQLTGYDDMECLVDLFIENEQKNFADFSYVNELNNNVEELQEKIQNIKTEIQYFRSQRSSMEKERLGSLKVFEEKLHNTTQYADMHEYQHKEASKLLDQLKSGISFLFKKIKCDPTTLLEALGGSEGVTDGNVMQYLGTVEKSVTELLQIQNFLLLREAEEQQDNTIHPANLFLGGIDLQSSVSAVKVVAPTLGDYTDAQASDETVQELPLDHEELQKKVLQHLLYKEECSRTIQEKIEELHAADYKQLKKKSVF</sequence>
<dbReference type="GO" id="GO:0036158">
    <property type="term" value="P:outer dynein arm assembly"/>
    <property type="evidence" value="ECO:0007669"/>
    <property type="project" value="TreeGrafter"/>
</dbReference>
<dbReference type="Ensembl" id="ENSLACT00000017596.2">
    <property type="protein sequence ID" value="ENSLACP00000017468.2"/>
    <property type="gene ID" value="ENSLACG00000015386.2"/>
</dbReference>
<dbReference type="OrthoDB" id="6766775at2759"/>
<evidence type="ECO:0000256" key="2">
    <source>
        <dbReference type="SAM" id="Coils"/>
    </source>
</evidence>
<dbReference type="InParanoid" id="H3B6E7"/>
<dbReference type="PANTHER" id="PTHR21694:SF18">
    <property type="entry name" value="COILED-COIL DOMAIN-CONTAINING PROTEIN 63"/>
    <property type="match status" value="1"/>
</dbReference>
<dbReference type="GO" id="GO:0003341">
    <property type="term" value="P:cilium movement"/>
    <property type="evidence" value="ECO:0007669"/>
    <property type="project" value="TreeGrafter"/>
</dbReference>
<protein>
    <submittedName>
        <fullName evidence="4">Coiled-coil domain containing 63</fullName>
    </submittedName>
</protein>
<reference evidence="5" key="1">
    <citation type="submission" date="2011-08" db="EMBL/GenBank/DDBJ databases">
        <title>The draft genome of Latimeria chalumnae.</title>
        <authorList>
            <person name="Di Palma F."/>
            <person name="Alfoldi J."/>
            <person name="Johnson J."/>
            <person name="Berlin A."/>
            <person name="Gnerre S."/>
            <person name="Jaffe D."/>
            <person name="MacCallum I."/>
            <person name="Young S."/>
            <person name="Walker B.J."/>
            <person name="Lander E."/>
            <person name="Lindblad-Toh K."/>
        </authorList>
    </citation>
    <scope>NUCLEOTIDE SEQUENCE [LARGE SCALE GENOMIC DNA]</scope>
    <source>
        <strain evidence="5">Wild caught</strain>
    </source>
</reference>
<accession>H3B6E7</accession>
<dbReference type="AlphaFoldDB" id="H3B6E7"/>
<feature type="coiled-coil region" evidence="2">
    <location>
        <begin position="336"/>
        <end position="363"/>
    </location>
</feature>
<dbReference type="RefSeq" id="XP_014344096.1">
    <property type="nucleotide sequence ID" value="XM_014488610.2"/>
</dbReference>
<dbReference type="InterPro" id="IPR051876">
    <property type="entry name" value="ODA-DC/CCD"/>
</dbReference>
<dbReference type="InterPro" id="IPR049258">
    <property type="entry name" value="ODAD1_CC"/>
</dbReference>
<keyword evidence="5" id="KW-1185">Reference proteome</keyword>
<reference evidence="4" key="2">
    <citation type="submission" date="2025-08" db="UniProtKB">
        <authorList>
            <consortium name="Ensembl"/>
        </authorList>
    </citation>
    <scope>IDENTIFICATION</scope>
</reference>
<proteinExistence type="predicted"/>
<dbReference type="HOGENOM" id="CLU_027546_3_1_1"/>
<feature type="domain" description="ODAD1 central coiled coil region" evidence="3">
    <location>
        <begin position="144"/>
        <end position="429"/>
    </location>
</feature>
<keyword evidence="1 2" id="KW-0175">Coiled coil</keyword>
<evidence type="ECO:0000313" key="4">
    <source>
        <dbReference type="Ensembl" id="ENSLACP00000017468.2"/>
    </source>
</evidence>
<dbReference type="Pfam" id="PF21773">
    <property type="entry name" value="ODAD1_CC"/>
    <property type="match status" value="1"/>
</dbReference>
<dbReference type="FunCoup" id="H3B6E7">
    <property type="interactions" value="41"/>
</dbReference>
<evidence type="ECO:0000313" key="5">
    <source>
        <dbReference type="Proteomes" id="UP000008672"/>
    </source>
</evidence>
<dbReference type="OMA" id="MMHKKTQ"/>